<accession>A0A392QUV8</accession>
<sequence length="46" mass="5303">MLELSRNWASQLSLRILRFRTLLALVMSSSPYGSRVLHIPMVLFQA</sequence>
<keyword evidence="2" id="KW-1185">Reference proteome</keyword>
<dbReference type="Proteomes" id="UP000265520">
    <property type="component" value="Unassembled WGS sequence"/>
</dbReference>
<evidence type="ECO:0000313" key="2">
    <source>
        <dbReference type="Proteomes" id="UP000265520"/>
    </source>
</evidence>
<feature type="non-terminal residue" evidence="1">
    <location>
        <position position="46"/>
    </location>
</feature>
<dbReference type="EMBL" id="LXQA010163835">
    <property type="protein sequence ID" value="MCI28153.1"/>
    <property type="molecule type" value="Genomic_DNA"/>
</dbReference>
<dbReference type="AlphaFoldDB" id="A0A392QUV8"/>
<protein>
    <submittedName>
        <fullName evidence="1">Uncharacterized protein</fullName>
    </submittedName>
</protein>
<comment type="caution">
    <text evidence="1">The sequence shown here is derived from an EMBL/GenBank/DDBJ whole genome shotgun (WGS) entry which is preliminary data.</text>
</comment>
<name>A0A392QUV8_9FABA</name>
<evidence type="ECO:0000313" key="1">
    <source>
        <dbReference type="EMBL" id="MCI28153.1"/>
    </source>
</evidence>
<proteinExistence type="predicted"/>
<reference evidence="1 2" key="1">
    <citation type="journal article" date="2018" name="Front. Plant Sci.">
        <title>Red Clover (Trifolium pratense) and Zigzag Clover (T. medium) - A Picture of Genomic Similarities and Differences.</title>
        <authorList>
            <person name="Dluhosova J."/>
            <person name="Istvanek J."/>
            <person name="Nedelnik J."/>
            <person name="Repkova J."/>
        </authorList>
    </citation>
    <scope>NUCLEOTIDE SEQUENCE [LARGE SCALE GENOMIC DNA]</scope>
    <source>
        <strain evidence="2">cv. 10/8</strain>
        <tissue evidence="1">Leaf</tissue>
    </source>
</reference>
<organism evidence="1 2">
    <name type="scientific">Trifolium medium</name>
    <dbReference type="NCBI Taxonomy" id="97028"/>
    <lineage>
        <taxon>Eukaryota</taxon>
        <taxon>Viridiplantae</taxon>
        <taxon>Streptophyta</taxon>
        <taxon>Embryophyta</taxon>
        <taxon>Tracheophyta</taxon>
        <taxon>Spermatophyta</taxon>
        <taxon>Magnoliopsida</taxon>
        <taxon>eudicotyledons</taxon>
        <taxon>Gunneridae</taxon>
        <taxon>Pentapetalae</taxon>
        <taxon>rosids</taxon>
        <taxon>fabids</taxon>
        <taxon>Fabales</taxon>
        <taxon>Fabaceae</taxon>
        <taxon>Papilionoideae</taxon>
        <taxon>50 kb inversion clade</taxon>
        <taxon>NPAAA clade</taxon>
        <taxon>Hologalegina</taxon>
        <taxon>IRL clade</taxon>
        <taxon>Trifolieae</taxon>
        <taxon>Trifolium</taxon>
    </lineage>
</organism>